<dbReference type="OrthoDB" id="9892686at2759"/>
<dbReference type="InterPro" id="IPR050169">
    <property type="entry name" value="Krueppel_C2H2_ZnF"/>
</dbReference>
<accession>A0A4D9DL75</accession>
<dbReference type="InterPro" id="IPR036051">
    <property type="entry name" value="KRAB_dom_sf"/>
</dbReference>
<reference evidence="3 4" key="2">
    <citation type="submission" date="2019-04" db="EMBL/GenBank/DDBJ databases">
        <title>The genome sequence of big-headed turtle.</title>
        <authorList>
            <person name="Gong S."/>
        </authorList>
    </citation>
    <scope>NUCLEOTIDE SEQUENCE [LARGE SCALE GENOMIC DNA]</scope>
    <source>
        <strain evidence="3">DO16091913</strain>
        <tissue evidence="3">Muscle</tissue>
    </source>
</reference>
<dbReference type="PANTHER" id="PTHR23232">
    <property type="entry name" value="KRAB DOMAIN C2H2 ZINC FINGER"/>
    <property type="match status" value="1"/>
</dbReference>
<evidence type="ECO:0000256" key="1">
    <source>
        <dbReference type="SAM" id="MobiDB-lite"/>
    </source>
</evidence>
<dbReference type="InterPro" id="IPR001909">
    <property type="entry name" value="KRAB"/>
</dbReference>
<protein>
    <submittedName>
        <fullName evidence="3">Natterin-3-like</fullName>
    </submittedName>
</protein>
<dbReference type="Gene3D" id="6.10.140.140">
    <property type="match status" value="1"/>
</dbReference>
<dbReference type="Proteomes" id="UP000297703">
    <property type="component" value="Unassembled WGS sequence"/>
</dbReference>
<evidence type="ECO:0000313" key="3">
    <source>
        <dbReference type="EMBL" id="TFJ98060.1"/>
    </source>
</evidence>
<feature type="compositionally biased region" description="Basic and acidic residues" evidence="1">
    <location>
        <begin position="100"/>
        <end position="111"/>
    </location>
</feature>
<dbReference type="PANTHER" id="PTHR23232:SF142">
    <property type="entry name" value="GASTRULA ZINC FINGER PROTEIN XLCGF57.1-LIKE-RELATED"/>
    <property type="match status" value="1"/>
</dbReference>
<dbReference type="SMART" id="SM00349">
    <property type="entry name" value="KRAB"/>
    <property type="match status" value="1"/>
</dbReference>
<dbReference type="PROSITE" id="PS50805">
    <property type="entry name" value="KRAB"/>
    <property type="match status" value="1"/>
</dbReference>
<dbReference type="GO" id="GO:0006355">
    <property type="term" value="P:regulation of DNA-templated transcription"/>
    <property type="evidence" value="ECO:0007669"/>
    <property type="project" value="InterPro"/>
</dbReference>
<keyword evidence="4" id="KW-1185">Reference proteome</keyword>
<dbReference type="EMBL" id="QXTE01000433">
    <property type="protein sequence ID" value="TFJ98060.1"/>
    <property type="molecule type" value="Genomic_DNA"/>
</dbReference>
<name>A0A4D9DL75_9SAUR</name>
<evidence type="ECO:0000259" key="2">
    <source>
        <dbReference type="PROSITE" id="PS50805"/>
    </source>
</evidence>
<dbReference type="SUPFAM" id="SSF109640">
    <property type="entry name" value="KRAB domain (Kruppel-associated box)"/>
    <property type="match status" value="1"/>
</dbReference>
<gene>
    <name evidence="3" type="ORF">DR999_PMT20048</name>
</gene>
<feature type="domain" description="KRAB" evidence="2">
    <location>
        <begin position="7"/>
        <end position="78"/>
    </location>
</feature>
<sequence>MLFQVPEAFEEVTVCATEEQWAVLDPAQRALFRDAMPKHCRTVLTTESPSPKPDSICHMDQEEEPCVLDSEDSSEKETPKGPQAGDGTVTENEEENPQQEDSKRVEPQRTVSGRDEAYWELSFLGQMLLLPPCDLGALPIPSEDTWPDFHFSHAPFPEEFIRDVPLNC</sequence>
<proteinExistence type="predicted"/>
<reference evidence="3 4" key="1">
    <citation type="submission" date="2019-04" db="EMBL/GenBank/DDBJ databases">
        <title>Draft genome of the big-headed turtle Platysternon megacephalum.</title>
        <authorList>
            <person name="Gong S."/>
        </authorList>
    </citation>
    <scope>NUCLEOTIDE SEQUENCE [LARGE SCALE GENOMIC DNA]</scope>
    <source>
        <strain evidence="3">DO16091913</strain>
        <tissue evidence="3">Muscle</tissue>
    </source>
</reference>
<feature type="compositionally biased region" description="Acidic residues" evidence="1">
    <location>
        <begin position="61"/>
        <end position="72"/>
    </location>
</feature>
<dbReference type="AlphaFoldDB" id="A0A4D9DL75"/>
<dbReference type="Pfam" id="PF01352">
    <property type="entry name" value="KRAB"/>
    <property type="match status" value="1"/>
</dbReference>
<dbReference type="CDD" id="cd07765">
    <property type="entry name" value="KRAB_A-box"/>
    <property type="match status" value="1"/>
</dbReference>
<evidence type="ECO:0000313" key="4">
    <source>
        <dbReference type="Proteomes" id="UP000297703"/>
    </source>
</evidence>
<feature type="region of interest" description="Disordered" evidence="1">
    <location>
        <begin position="43"/>
        <end position="111"/>
    </location>
</feature>
<organism evidence="3 4">
    <name type="scientific">Platysternon megacephalum</name>
    <name type="common">big-headed turtle</name>
    <dbReference type="NCBI Taxonomy" id="55544"/>
    <lineage>
        <taxon>Eukaryota</taxon>
        <taxon>Metazoa</taxon>
        <taxon>Chordata</taxon>
        <taxon>Craniata</taxon>
        <taxon>Vertebrata</taxon>
        <taxon>Euteleostomi</taxon>
        <taxon>Archelosauria</taxon>
        <taxon>Testudinata</taxon>
        <taxon>Testudines</taxon>
        <taxon>Cryptodira</taxon>
        <taxon>Durocryptodira</taxon>
        <taxon>Testudinoidea</taxon>
        <taxon>Platysternidae</taxon>
        <taxon>Platysternon</taxon>
    </lineage>
</organism>
<comment type="caution">
    <text evidence="3">The sequence shown here is derived from an EMBL/GenBank/DDBJ whole genome shotgun (WGS) entry which is preliminary data.</text>
</comment>
<dbReference type="STRING" id="55544.A0A4D9DL75"/>